<accession>A0A450S340</accession>
<dbReference type="SUPFAM" id="SSF56801">
    <property type="entry name" value="Acetyl-CoA synthetase-like"/>
    <property type="match status" value="1"/>
</dbReference>
<dbReference type="EMBL" id="CAADEX010000012">
    <property type="protein sequence ID" value="VFJ46068.1"/>
    <property type="molecule type" value="Genomic_DNA"/>
</dbReference>
<dbReference type="Gene3D" id="3.40.50.12780">
    <property type="entry name" value="N-terminal domain of ligase-like"/>
    <property type="match status" value="1"/>
</dbReference>
<proteinExistence type="predicted"/>
<sequence>MGKQFMLNRATARLEFLRDMERVAALSRSQLDAQILAMLPNAIAHAAHNSPLYRRTLGSLIDGGTAIESLEHLRALPFTTKDDLRAGYPFGLLAVSPDRLIRYGESTGTTGNPTSAFMTYEDWERGNVWVERALQQVFTAKDTVFVAIPYELAFAAYDIDRALEAVGVTVVPTGTLNQVCPWERTVEMMRAVHPTGIVCTPTRALRLFDMFVSRGYDPSEVGLRVIFYTGETCSPSKLKKIADLWKVELFTAFGATETNSLALPCQYGTLHLSEDRYLFEVVDPETSVPLSPADQGELVLTSLASEAMPLVRYRTGDIVRIDDTVCACGLPHRSIQHFGRHAERILLQGRSVLRMDVEEAALSVPGTGSYYVLDDEPDPPEIGVEVTRRADAQAVLTAVENSIAKTCGIRFKALDIDKSLIAQAMDRMLKPGSLSIRHVREQQPL</sequence>
<gene>
    <name evidence="2" type="ORF">BECKDK2373B_GA0170837_101221</name>
</gene>
<protein>
    <submittedName>
        <fullName evidence="2">Phenylacetate-CoA ligase</fullName>
    </submittedName>
</protein>
<evidence type="ECO:0000259" key="1">
    <source>
        <dbReference type="Pfam" id="PF00501"/>
    </source>
</evidence>
<organism evidence="2">
    <name type="scientific">Candidatus Kentrum sp. DK</name>
    <dbReference type="NCBI Taxonomy" id="2126562"/>
    <lineage>
        <taxon>Bacteria</taxon>
        <taxon>Pseudomonadati</taxon>
        <taxon>Pseudomonadota</taxon>
        <taxon>Gammaproteobacteria</taxon>
        <taxon>Candidatus Kentrum</taxon>
    </lineage>
</organism>
<keyword evidence="2" id="KW-0436">Ligase</keyword>
<name>A0A450S340_9GAMM</name>
<evidence type="ECO:0000313" key="2">
    <source>
        <dbReference type="EMBL" id="VFJ46068.1"/>
    </source>
</evidence>
<dbReference type="InterPro" id="IPR042099">
    <property type="entry name" value="ANL_N_sf"/>
</dbReference>
<dbReference type="GO" id="GO:0016874">
    <property type="term" value="F:ligase activity"/>
    <property type="evidence" value="ECO:0007669"/>
    <property type="project" value="UniProtKB-KW"/>
</dbReference>
<dbReference type="PANTHER" id="PTHR43845:SF1">
    <property type="entry name" value="BLR5969 PROTEIN"/>
    <property type="match status" value="1"/>
</dbReference>
<dbReference type="AlphaFoldDB" id="A0A450S340"/>
<feature type="domain" description="AMP-dependent synthetase/ligase" evidence="1">
    <location>
        <begin position="108"/>
        <end position="300"/>
    </location>
</feature>
<reference evidence="2" key="1">
    <citation type="submission" date="2019-02" db="EMBL/GenBank/DDBJ databases">
        <authorList>
            <person name="Gruber-Vodicka R. H."/>
            <person name="Seah K. B. B."/>
        </authorList>
    </citation>
    <scope>NUCLEOTIDE SEQUENCE</scope>
    <source>
        <strain evidence="2">BECK_DK47</strain>
    </source>
</reference>
<dbReference type="PANTHER" id="PTHR43845">
    <property type="entry name" value="BLR5969 PROTEIN"/>
    <property type="match status" value="1"/>
</dbReference>
<dbReference type="InterPro" id="IPR000873">
    <property type="entry name" value="AMP-dep_synth/lig_dom"/>
</dbReference>
<dbReference type="Pfam" id="PF00501">
    <property type="entry name" value="AMP-binding"/>
    <property type="match status" value="1"/>
</dbReference>